<dbReference type="SUPFAM" id="SSF52266">
    <property type="entry name" value="SGNH hydrolase"/>
    <property type="match status" value="1"/>
</dbReference>
<evidence type="ECO:0008006" key="4">
    <source>
        <dbReference type="Google" id="ProtNLM"/>
    </source>
</evidence>
<dbReference type="RefSeq" id="WP_110833939.1">
    <property type="nucleotide sequence ID" value="NZ_QKLU01000008.1"/>
</dbReference>
<comment type="caution">
    <text evidence="2">The sequence shown here is derived from an EMBL/GenBank/DDBJ whole genome shotgun (WGS) entry which is preliminary data.</text>
</comment>
<dbReference type="AlphaFoldDB" id="A0A318U8D6"/>
<reference evidence="2 3" key="1">
    <citation type="submission" date="2018-06" db="EMBL/GenBank/DDBJ databases">
        <title>Genomic Encyclopedia of Archaeal and Bacterial Type Strains, Phase II (KMG-II): from individual species to whole genera.</title>
        <authorList>
            <person name="Goeker M."/>
        </authorList>
    </citation>
    <scope>NUCLEOTIDE SEQUENCE [LARGE SCALE GENOMIC DNA]</scope>
    <source>
        <strain evidence="2 3">DSM 27372</strain>
    </source>
</reference>
<name>A0A318U8D6_9SPHI</name>
<dbReference type="OrthoDB" id="9764164at2"/>
<dbReference type="GO" id="GO:0016788">
    <property type="term" value="F:hydrolase activity, acting on ester bonds"/>
    <property type="evidence" value="ECO:0007669"/>
    <property type="project" value="InterPro"/>
</dbReference>
<protein>
    <recommendedName>
        <fullName evidence="4">GDSL-like lipase/acylhydrolase family protein</fullName>
    </recommendedName>
</protein>
<evidence type="ECO:0000313" key="3">
    <source>
        <dbReference type="Proteomes" id="UP000248198"/>
    </source>
</evidence>
<feature type="signal peptide" evidence="1">
    <location>
        <begin position="1"/>
        <end position="27"/>
    </location>
</feature>
<feature type="chain" id="PRO_5016278155" description="GDSL-like lipase/acylhydrolase family protein" evidence="1">
    <location>
        <begin position="28"/>
        <end position="430"/>
    </location>
</feature>
<proteinExistence type="predicted"/>
<sequence>MNSKYFYKSALALAVLGLAACKPSVNTTVPSKGTADFTRYIAVGNSLTSGFADGGLYLDGQKNCFPGMIAEQMKTVGGGSFTTPFFADNQANGSGYLKLTGFNANGTPQTTKETSNLAYRPGSTTFFTRYSGDINNYGVPGIKLIHSTIAGYGTLNPYYERMLTDATLTTPYLNFVTSKPFTFFSMWLGNNDILGYATSGGAGDTPTDKALFTQVYNLVVSQLVKGGTGGNGAKGVVATIPDVTATAFFRTVTLKSILAAVNASPGGAGVTDLYIKPGTGAARKATAEDLFTLTLLSDRTIGKPDATGPYGLAPTNPIENQYVLDKDEVAVVNDYVASYNATIRSVASAYNLALMDANAMLKEYGAGKEVNGALVSGAFITGNLFSLDGIHLTPMGYAITANGFINAINAKYGSSIPIVDVTKYRGVKFP</sequence>
<dbReference type="Proteomes" id="UP000248198">
    <property type="component" value="Unassembled WGS sequence"/>
</dbReference>
<dbReference type="InterPro" id="IPR001087">
    <property type="entry name" value="GDSL"/>
</dbReference>
<evidence type="ECO:0000256" key="1">
    <source>
        <dbReference type="SAM" id="SignalP"/>
    </source>
</evidence>
<dbReference type="Gene3D" id="3.40.50.1110">
    <property type="entry name" value="SGNH hydrolase"/>
    <property type="match status" value="1"/>
</dbReference>
<dbReference type="PROSITE" id="PS51257">
    <property type="entry name" value="PROKAR_LIPOPROTEIN"/>
    <property type="match status" value="1"/>
</dbReference>
<evidence type="ECO:0000313" key="2">
    <source>
        <dbReference type="EMBL" id="PYF70725.1"/>
    </source>
</evidence>
<dbReference type="InterPro" id="IPR036514">
    <property type="entry name" value="SGNH_hydro_sf"/>
</dbReference>
<dbReference type="Pfam" id="PF00657">
    <property type="entry name" value="Lipase_GDSL"/>
    <property type="match status" value="1"/>
</dbReference>
<keyword evidence="3" id="KW-1185">Reference proteome</keyword>
<accession>A0A318U8D6</accession>
<keyword evidence="1" id="KW-0732">Signal</keyword>
<organism evidence="2 3">
    <name type="scientific">Pedobacter nutrimenti</name>
    <dbReference type="NCBI Taxonomy" id="1241337"/>
    <lineage>
        <taxon>Bacteria</taxon>
        <taxon>Pseudomonadati</taxon>
        <taxon>Bacteroidota</taxon>
        <taxon>Sphingobacteriia</taxon>
        <taxon>Sphingobacteriales</taxon>
        <taxon>Sphingobacteriaceae</taxon>
        <taxon>Pedobacter</taxon>
    </lineage>
</organism>
<dbReference type="EMBL" id="QKLU01000008">
    <property type="protein sequence ID" value="PYF70725.1"/>
    <property type="molecule type" value="Genomic_DNA"/>
</dbReference>
<gene>
    <name evidence="2" type="ORF">B0O44_108153</name>
</gene>